<proteinExistence type="predicted"/>
<evidence type="ECO:0000313" key="3">
    <source>
        <dbReference type="Proteomes" id="UP000006727"/>
    </source>
</evidence>
<reference evidence="1 3" key="2">
    <citation type="journal article" date="2018" name="Plant J.">
        <title>The Physcomitrella patens chromosome-scale assembly reveals moss genome structure and evolution.</title>
        <authorList>
            <person name="Lang D."/>
            <person name="Ullrich K.K."/>
            <person name="Murat F."/>
            <person name="Fuchs J."/>
            <person name="Jenkins J."/>
            <person name="Haas F.B."/>
            <person name="Piednoel M."/>
            <person name="Gundlach H."/>
            <person name="Van Bel M."/>
            <person name="Meyberg R."/>
            <person name="Vives C."/>
            <person name="Morata J."/>
            <person name="Symeonidi A."/>
            <person name="Hiss M."/>
            <person name="Muchero W."/>
            <person name="Kamisugi Y."/>
            <person name="Saleh O."/>
            <person name="Blanc G."/>
            <person name="Decker E.L."/>
            <person name="van Gessel N."/>
            <person name="Grimwood J."/>
            <person name="Hayes R.D."/>
            <person name="Graham S.W."/>
            <person name="Gunter L.E."/>
            <person name="McDaniel S.F."/>
            <person name="Hoernstein S.N.W."/>
            <person name="Larsson A."/>
            <person name="Li F.W."/>
            <person name="Perroud P.F."/>
            <person name="Phillips J."/>
            <person name="Ranjan P."/>
            <person name="Rokshar D.S."/>
            <person name="Rothfels C.J."/>
            <person name="Schneider L."/>
            <person name="Shu S."/>
            <person name="Stevenson D.W."/>
            <person name="Thummler F."/>
            <person name="Tillich M."/>
            <person name="Villarreal Aguilar J.C."/>
            <person name="Widiez T."/>
            <person name="Wong G.K."/>
            <person name="Wymore A."/>
            <person name="Zhang Y."/>
            <person name="Zimmer A.D."/>
            <person name="Quatrano R.S."/>
            <person name="Mayer K.F.X."/>
            <person name="Goodstein D."/>
            <person name="Casacuberta J.M."/>
            <person name="Vandepoele K."/>
            <person name="Reski R."/>
            <person name="Cuming A.C."/>
            <person name="Tuskan G.A."/>
            <person name="Maumus F."/>
            <person name="Salse J."/>
            <person name="Schmutz J."/>
            <person name="Rensing S.A."/>
        </authorList>
    </citation>
    <scope>NUCLEOTIDE SEQUENCE [LARGE SCALE GENOMIC DNA]</scope>
    <source>
        <strain evidence="2 3">cv. Gransden 2004</strain>
    </source>
</reference>
<dbReference type="Gramene" id="Pp3c18_8365V3.1">
    <property type="protein sequence ID" value="Pp3c18_8365V3.1"/>
    <property type="gene ID" value="Pp3c18_8365"/>
</dbReference>
<accession>A0A2K1J0D3</accession>
<reference evidence="2" key="3">
    <citation type="submission" date="2020-12" db="UniProtKB">
        <authorList>
            <consortium name="EnsemblPlants"/>
        </authorList>
    </citation>
    <scope>IDENTIFICATION</scope>
</reference>
<dbReference type="EMBL" id="ABEU02000018">
    <property type="protein sequence ID" value="PNR34981.1"/>
    <property type="molecule type" value="Genomic_DNA"/>
</dbReference>
<dbReference type="Proteomes" id="UP000006727">
    <property type="component" value="Chromosome 18"/>
</dbReference>
<gene>
    <name evidence="1" type="ORF">PHYPA_022880</name>
</gene>
<dbReference type="EnsemblPlants" id="Pp3c18_8365V3.1">
    <property type="protein sequence ID" value="Pp3c18_8365V3.1"/>
    <property type="gene ID" value="Pp3c18_8365"/>
</dbReference>
<organism evidence="1">
    <name type="scientific">Physcomitrium patens</name>
    <name type="common">Spreading-leaved earth moss</name>
    <name type="synonym">Physcomitrella patens</name>
    <dbReference type="NCBI Taxonomy" id="3218"/>
    <lineage>
        <taxon>Eukaryota</taxon>
        <taxon>Viridiplantae</taxon>
        <taxon>Streptophyta</taxon>
        <taxon>Embryophyta</taxon>
        <taxon>Bryophyta</taxon>
        <taxon>Bryophytina</taxon>
        <taxon>Bryopsida</taxon>
        <taxon>Funariidae</taxon>
        <taxon>Funariales</taxon>
        <taxon>Funariaceae</taxon>
        <taxon>Physcomitrium</taxon>
    </lineage>
</organism>
<protein>
    <submittedName>
        <fullName evidence="1 2">Uncharacterized protein</fullName>
    </submittedName>
</protein>
<name>A0A2K1J0D3_PHYPA</name>
<reference evidence="1 3" key="1">
    <citation type="journal article" date="2008" name="Science">
        <title>The Physcomitrella genome reveals evolutionary insights into the conquest of land by plants.</title>
        <authorList>
            <person name="Rensing S."/>
            <person name="Lang D."/>
            <person name="Zimmer A."/>
            <person name="Terry A."/>
            <person name="Salamov A."/>
            <person name="Shapiro H."/>
            <person name="Nishiyama T."/>
            <person name="Perroud P.-F."/>
            <person name="Lindquist E."/>
            <person name="Kamisugi Y."/>
            <person name="Tanahashi T."/>
            <person name="Sakakibara K."/>
            <person name="Fujita T."/>
            <person name="Oishi K."/>
            <person name="Shin-I T."/>
            <person name="Kuroki Y."/>
            <person name="Toyoda A."/>
            <person name="Suzuki Y."/>
            <person name="Hashimoto A."/>
            <person name="Yamaguchi K."/>
            <person name="Sugano A."/>
            <person name="Kohara Y."/>
            <person name="Fujiyama A."/>
            <person name="Anterola A."/>
            <person name="Aoki S."/>
            <person name="Ashton N."/>
            <person name="Barbazuk W.B."/>
            <person name="Barker E."/>
            <person name="Bennetzen J."/>
            <person name="Bezanilla M."/>
            <person name="Blankenship R."/>
            <person name="Cho S.H."/>
            <person name="Dutcher S."/>
            <person name="Estelle M."/>
            <person name="Fawcett J.A."/>
            <person name="Gundlach H."/>
            <person name="Hanada K."/>
            <person name="Heyl A."/>
            <person name="Hicks K.A."/>
            <person name="Hugh J."/>
            <person name="Lohr M."/>
            <person name="Mayer K."/>
            <person name="Melkozernov A."/>
            <person name="Murata T."/>
            <person name="Nelson D."/>
            <person name="Pils B."/>
            <person name="Prigge M."/>
            <person name="Reiss B."/>
            <person name="Renner T."/>
            <person name="Rombauts S."/>
            <person name="Rushton P."/>
            <person name="Sanderfoot A."/>
            <person name="Schween G."/>
            <person name="Shiu S.-H."/>
            <person name="Stueber K."/>
            <person name="Theodoulou F.L."/>
            <person name="Tu H."/>
            <person name="Van de Peer Y."/>
            <person name="Verrier P.J."/>
            <person name="Waters E."/>
            <person name="Wood A."/>
            <person name="Yang L."/>
            <person name="Cove D."/>
            <person name="Cuming A."/>
            <person name="Hasebe M."/>
            <person name="Lucas S."/>
            <person name="Mishler D.B."/>
            <person name="Reski R."/>
            <person name="Grigoriev I."/>
            <person name="Quatrano R.S."/>
            <person name="Boore J.L."/>
        </authorList>
    </citation>
    <scope>NUCLEOTIDE SEQUENCE [LARGE SCALE GENOMIC DNA]</scope>
    <source>
        <strain evidence="2 3">cv. Gransden 2004</strain>
    </source>
</reference>
<dbReference type="InParanoid" id="A0A2K1J0D3"/>
<dbReference type="AlphaFoldDB" id="A0A2K1J0D3"/>
<evidence type="ECO:0000313" key="1">
    <source>
        <dbReference type="EMBL" id="PNR34981.1"/>
    </source>
</evidence>
<evidence type="ECO:0000313" key="2">
    <source>
        <dbReference type="EnsemblPlants" id="Pp3c18_8365V3.1"/>
    </source>
</evidence>
<sequence length="79" mass="9551">MHRNPIRSQMPPLPPLPPFYFTIVRFILHAFTLDFNCVPPRWAVLCIQVYLQCRRSPLQWCVRTNRALNEIDTWLWCRP</sequence>
<keyword evidence="3" id="KW-1185">Reference proteome</keyword>